<gene>
    <name evidence="2" type="ORF">HP438_05410</name>
</gene>
<dbReference type="AlphaFoldDB" id="A0A7Y6B2U3"/>
<comment type="caution">
    <text evidence="2">The sequence shown here is derived from an EMBL/GenBank/DDBJ whole genome shotgun (WGS) entry which is preliminary data.</text>
</comment>
<name>A0A7Y6B2U3_9SPHN</name>
<accession>A0A7Y6B2U3</accession>
<dbReference type="Proteomes" id="UP000536441">
    <property type="component" value="Unassembled WGS sequence"/>
</dbReference>
<evidence type="ECO:0000313" key="3">
    <source>
        <dbReference type="Proteomes" id="UP000536441"/>
    </source>
</evidence>
<evidence type="ECO:0000313" key="2">
    <source>
        <dbReference type="EMBL" id="NUU46409.1"/>
    </source>
</evidence>
<keyword evidence="1" id="KW-0812">Transmembrane</keyword>
<keyword evidence="1" id="KW-0472">Membrane</keyword>
<dbReference type="EMBL" id="JABMCH010000057">
    <property type="protein sequence ID" value="NUU46409.1"/>
    <property type="molecule type" value="Genomic_DNA"/>
</dbReference>
<protein>
    <submittedName>
        <fullName evidence="2">Uncharacterized protein</fullName>
    </submittedName>
</protein>
<reference evidence="2 3" key="1">
    <citation type="submission" date="2020-05" db="EMBL/GenBank/DDBJ databases">
        <title>Genome Sequencing of Type Strains.</title>
        <authorList>
            <person name="Lemaire J.F."/>
            <person name="Inderbitzin P."/>
            <person name="Gregorio O.A."/>
            <person name="Collins S.B."/>
            <person name="Wespe N."/>
            <person name="Knight-Connoni V."/>
        </authorList>
    </citation>
    <scope>NUCLEOTIDE SEQUENCE [LARGE SCALE GENOMIC DNA]</scope>
    <source>
        <strain evidence="2 3">DSM 100049</strain>
    </source>
</reference>
<proteinExistence type="predicted"/>
<sequence length="54" mass="5730">MFTDLGTARKSALTLSKTLMAATMVIAIGTQFAVITADDFDGDVAVLNEYDPFA</sequence>
<feature type="transmembrane region" description="Helical" evidence="1">
    <location>
        <begin position="12"/>
        <end position="34"/>
    </location>
</feature>
<dbReference type="RefSeq" id="WP_004212805.1">
    <property type="nucleotide sequence ID" value="NZ_CBCRYR010000004.1"/>
</dbReference>
<evidence type="ECO:0000256" key="1">
    <source>
        <dbReference type="SAM" id="Phobius"/>
    </source>
</evidence>
<keyword evidence="1" id="KW-1133">Transmembrane helix</keyword>
<organism evidence="2 3">
    <name type="scientific">Sphingomonas zeae</name>
    <dbReference type="NCBI Taxonomy" id="1646122"/>
    <lineage>
        <taxon>Bacteria</taxon>
        <taxon>Pseudomonadati</taxon>
        <taxon>Pseudomonadota</taxon>
        <taxon>Alphaproteobacteria</taxon>
        <taxon>Sphingomonadales</taxon>
        <taxon>Sphingomonadaceae</taxon>
        <taxon>Sphingomonas</taxon>
    </lineage>
</organism>
<keyword evidence="3" id="KW-1185">Reference proteome</keyword>